<feature type="domain" description="RsdA/BaiN/AoA(So)-like insert" evidence="5">
    <location>
        <begin position="185"/>
        <end position="347"/>
    </location>
</feature>
<dbReference type="InterPro" id="IPR004792">
    <property type="entry name" value="BaiN-like"/>
</dbReference>
<evidence type="ECO:0000313" key="7">
    <source>
        <dbReference type="Proteomes" id="UP000030392"/>
    </source>
</evidence>
<comment type="caution">
    <text evidence="6">The sequence shown here is derived from an EMBL/GenBank/DDBJ whole genome shotgun (WGS) entry which is preliminary data.</text>
</comment>
<evidence type="ECO:0000259" key="4">
    <source>
        <dbReference type="Pfam" id="PF03486"/>
    </source>
</evidence>
<dbReference type="InterPro" id="IPR036188">
    <property type="entry name" value="FAD/NAD-bd_sf"/>
</dbReference>
<dbReference type="InterPro" id="IPR057661">
    <property type="entry name" value="RsdA/BaiN/AoA(So)_Rossmann"/>
</dbReference>
<keyword evidence="2" id="KW-0285">Flavoprotein</keyword>
<dbReference type="EMBL" id="JNAX01000015">
    <property type="protein sequence ID" value="KGG19546.1"/>
    <property type="molecule type" value="Genomic_DNA"/>
</dbReference>
<dbReference type="Pfam" id="PF22780">
    <property type="entry name" value="HI0933_like_1st"/>
    <property type="match status" value="1"/>
</dbReference>
<dbReference type="Gene3D" id="1.10.8.260">
    <property type="entry name" value="HI0933 insert domain-like"/>
    <property type="match status" value="1"/>
</dbReference>
<gene>
    <name evidence="6" type="ORF">EV03_1931</name>
</gene>
<dbReference type="SUPFAM" id="SSF160996">
    <property type="entry name" value="HI0933 insert domain-like"/>
    <property type="match status" value="1"/>
</dbReference>
<dbReference type="NCBIfam" id="TIGR00275">
    <property type="entry name" value="aminoacetone oxidase family FAD-binding enzyme"/>
    <property type="match status" value="1"/>
</dbReference>
<feature type="domain" description="RsdA/BaiN/AoA(So)-like Rossmann fold-like" evidence="4">
    <location>
        <begin position="4"/>
        <end position="400"/>
    </location>
</feature>
<dbReference type="Gene3D" id="3.50.50.60">
    <property type="entry name" value="FAD/NAD(P)-binding domain"/>
    <property type="match status" value="1"/>
</dbReference>
<organism evidence="6 7">
    <name type="scientific">Prochlorococcus marinus str. PAC1</name>
    <dbReference type="NCBI Taxonomy" id="59924"/>
    <lineage>
        <taxon>Bacteria</taxon>
        <taxon>Bacillati</taxon>
        <taxon>Cyanobacteriota</taxon>
        <taxon>Cyanophyceae</taxon>
        <taxon>Synechococcales</taxon>
        <taxon>Prochlorococcaceae</taxon>
        <taxon>Prochlorococcus</taxon>
    </lineage>
</organism>
<keyword evidence="3" id="KW-0274">FAD</keyword>
<dbReference type="PANTHER" id="PTHR42887">
    <property type="entry name" value="OS12G0638800 PROTEIN"/>
    <property type="match status" value="1"/>
</dbReference>
<dbReference type="InterPro" id="IPR023166">
    <property type="entry name" value="BaiN-like_dom_sf"/>
</dbReference>
<dbReference type="Pfam" id="PF03486">
    <property type="entry name" value="HI0933_like"/>
    <property type="match status" value="1"/>
</dbReference>
<reference evidence="7" key="1">
    <citation type="journal article" date="2014" name="Sci. Data">
        <title>Genomes of diverse isolates of the marine cyanobacterium Prochlorococcus.</title>
        <authorList>
            <person name="Biller S."/>
            <person name="Berube P."/>
            <person name="Thompson J."/>
            <person name="Kelly L."/>
            <person name="Roggensack S."/>
            <person name="Awad L."/>
            <person name="Roache-Johnson K."/>
            <person name="Ding H."/>
            <person name="Giovannoni S.J."/>
            <person name="Moore L.R."/>
            <person name="Chisholm S.W."/>
        </authorList>
    </citation>
    <scope>NUCLEOTIDE SEQUENCE [LARGE SCALE GENOMIC DNA]</scope>
    <source>
        <strain evidence="7">PAC1</strain>
    </source>
</reference>
<accession>A0A0A2BZQ9</accession>
<evidence type="ECO:0000313" key="6">
    <source>
        <dbReference type="EMBL" id="KGG19546.1"/>
    </source>
</evidence>
<dbReference type="InterPro" id="IPR055178">
    <property type="entry name" value="RsdA/BaiN/AoA(So)-like_dom"/>
</dbReference>
<dbReference type="PANTHER" id="PTHR42887:SF2">
    <property type="entry name" value="OS12G0638800 PROTEIN"/>
    <property type="match status" value="1"/>
</dbReference>
<comment type="cofactor">
    <cofactor evidence="1">
        <name>FAD</name>
        <dbReference type="ChEBI" id="CHEBI:57692"/>
    </cofactor>
</comment>
<dbReference type="AlphaFoldDB" id="A0A0A2BZQ9"/>
<name>A0A0A2BZQ9_PROMR</name>
<protein>
    <submittedName>
        <fullName evidence="6">NAD(FAD)-utilizing dehydrogenase</fullName>
    </submittedName>
</protein>
<evidence type="ECO:0000256" key="1">
    <source>
        <dbReference type="ARBA" id="ARBA00001974"/>
    </source>
</evidence>
<proteinExistence type="predicted"/>
<evidence type="ECO:0000259" key="5">
    <source>
        <dbReference type="Pfam" id="PF22780"/>
    </source>
</evidence>
<dbReference type="Gene3D" id="2.40.30.10">
    <property type="entry name" value="Translation factors"/>
    <property type="match status" value="1"/>
</dbReference>
<sequence length="407" mass="44923">MISDLVIIGGGASGFMGAITAITNGLRSVVILEGTSKVLEKVRISGGGRCNLTNSCLEISDLVNNYPRGEKQLLGLFNRFSTTEAFDWFQEKGLSLKVEKDGRVFPCSDSSEDVISCLTDVAKNSGVKVLTNSYVKQIRKIEGGFNLLVKGDNSFKAKNILICTGGHSSGRRLAMSLGHSIVHPVPSLFSFSTVDSSLRDCSGITLDVQVKLNINNKKYSGKGPILITHKGFSGPVILRLSAFSARNLYDNKYKAELRINWLCMNENEARLKIDLFKLENGKKLIFNYKPFHKLPRSLWKSFLLSLNIDSQLKWAELSKTKKESLIKDLIMKTYLIKGRGPFGEEFVTAGGVSLKEINFKTMESKITKGVFFAGEVLDIDGVTGGFNFQHCWTSGWVAGKSIVLKYS</sequence>
<evidence type="ECO:0000256" key="3">
    <source>
        <dbReference type="ARBA" id="ARBA00022827"/>
    </source>
</evidence>
<dbReference type="PRINTS" id="PR00411">
    <property type="entry name" value="PNDRDTASEI"/>
</dbReference>
<dbReference type="RefSeq" id="WP_036907173.1">
    <property type="nucleotide sequence ID" value="NZ_CP138967.1"/>
</dbReference>
<dbReference type="SUPFAM" id="SSF51905">
    <property type="entry name" value="FAD/NAD(P)-binding domain"/>
    <property type="match status" value="1"/>
</dbReference>
<dbReference type="Proteomes" id="UP000030392">
    <property type="component" value="Unassembled WGS sequence"/>
</dbReference>
<evidence type="ECO:0000256" key="2">
    <source>
        <dbReference type="ARBA" id="ARBA00022630"/>
    </source>
</evidence>